<name>A0A9J7KZA3_BRAFL</name>
<dbReference type="Proteomes" id="UP000001554">
    <property type="component" value="Chromosome 4"/>
</dbReference>
<accession>A0A9J7KZA3</accession>
<evidence type="ECO:0000313" key="1">
    <source>
        <dbReference type="Proteomes" id="UP000001554"/>
    </source>
</evidence>
<protein>
    <submittedName>
        <fullName evidence="2">Uncharacterized protein LOC118413456 isoform X1</fullName>
    </submittedName>
</protein>
<sequence>MDGCKLGQGLVRRLSRPYITCALRLKGERRYGVDGNCPMKYVSVVLLLACLVCVTHGGWRPWLTKLVRNKIAQDVSDRDVCHWCFLCGEDSIPQYTKYRLSRHLCQMCREDCGPPCNTTCTQELLDVPAMNASMTAMMGDMSNQTSTEMGMHDIMDHLQELEYLEPTCGARTAHWRLTGQRVMLEYHGGDQRMALGFSDETLDGLMEDPDFTDDCPEFMSKMGQCELMDDVVDQFPSMMSDMMSEMVPDCHAMVNSFNCTDDMEMSQSGDTMMEMGDNWAIKTYPCTLEYSPIVRRGFWRWIIVNGRPLRMKVQIRFG</sequence>
<keyword evidence="1" id="KW-1185">Reference proteome</keyword>
<proteinExistence type="predicted"/>
<organism evidence="1 2">
    <name type="scientific">Branchiostoma floridae</name>
    <name type="common">Florida lancelet</name>
    <name type="synonym">Amphioxus</name>
    <dbReference type="NCBI Taxonomy" id="7739"/>
    <lineage>
        <taxon>Eukaryota</taxon>
        <taxon>Metazoa</taxon>
        <taxon>Chordata</taxon>
        <taxon>Cephalochordata</taxon>
        <taxon>Leptocardii</taxon>
        <taxon>Amphioxiformes</taxon>
        <taxon>Branchiostomatidae</taxon>
        <taxon>Branchiostoma</taxon>
    </lineage>
</organism>
<evidence type="ECO:0000313" key="2">
    <source>
        <dbReference type="RefSeq" id="XP_035672735.1"/>
    </source>
</evidence>
<dbReference type="KEGG" id="bfo:118413456"/>
<dbReference type="OrthoDB" id="9990858at2759"/>
<gene>
    <name evidence="2" type="primary">LOC118413456</name>
</gene>
<reference evidence="2" key="2">
    <citation type="submission" date="2025-08" db="UniProtKB">
        <authorList>
            <consortium name="RefSeq"/>
        </authorList>
    </citation>
    <scope>IDENTIFICATION</scope>
    <source>
        <strain evidence="2">S238N-H82</strain>
        <tissue evidence="2">Testes</tissue>
    </source>
</reference>
<reference evidence="1" key="1">
    <citation type="journal article" date="2020" name="Nat. Ecol. Evol.">
        <title>Deeply conserved synteny resolves early events in vertebrate evolution.</title>
        <authorList>
            <person name="Simakov O."/>
            <person name="Marletaz F."/>
            <person name="Yue J.X."/>
            <person name="O'Connell B."/>
            <person name="Jenkins J."/>
            <person name="Brandt A."/>
            <person name="Calef R."/>
            <person name="Tung C.H."/>
            <person name="Huang T.K."/>
            <person name="Schmutz J."/>
            <person name="Satoh N."/>
            <person name="Yu J.K."/>
            <person name="Putnam N.H."/>
            <person name="Green R.E."/>
            <person name="Rokhsar D.S."/>
        </authorList>
    </citation>
    <scope>NUCLEOTIDE SEQUENCE [LARGE SCALE GENOMIC DNA]</scope>
    <source>
        <strain evidence="1">S238N-H82</strain>
    </source>
</reference>
<dbReference type="GeneID" id="118413456"/>
<dbReference type="OMA" id="YITCALR"/>
<dbReference type="AlphaFoldDB" id="A0A9J7KZA3"/>
<dbReference type="RefSeq" id="XP_035672735.1">
    <property type="nucleotide sequence ID" value="XM_035816842.1"/>
</dbReference>